<dbReference type="GO" id="GO:0000287">
    <property type="term" value="F:magnesium ion binding"/>
    <property type="evidence" value="ECO:0007669"/>
    <property type="project" value="TreeGrafter"/>
</dbReference>
<comment type="caution">
    <text evidence="1">The sequence shown here is derived from an EMBL/GenBank/DDBJ whole genome shotgun (WGS) entry which is preliminary data.</text>
</comment>
<protein>
    <recommendedName>
        <fullName evidence="3">Cof subfamily protein (Haloacid dehalogenase superfamily)/HAD superfamily hydrolase (TIGR01484 family)</fullName>
    </recommendedName>
</protein>
<dbReference type="Gene3D" id="3.30.1240.10">
    <property type="match status" value="1"/>
</dbReference>
<dbReference type="Gene3D" id="3.40.50.1000">
    <property type="entry name" value="HAD superfamily/HAD-like"/>
    <property type="match status" value="1"/>
</dbReference>
<evidence type="ECO:0000313" key="2">
    <source>
        <dbReference type="Proteomes" id="UP000316184"/>
    </source>
</evidence>
<name>A0A561U532_9PSEU</name>
<dbReference type="EMBL" id="VIWX01000003">
    <property type="protein sequence ID" value="TWF94472.1"/>
    <property type="molecule type" value="Genomic_DNA"/>
</dbReference>
<dbReference type="Pfam" id="PF08282">
    <property type="entry name" value="Hydrolase_3"/>
    <property type="match status" value="1"/>
</dbReference>
<gene>
    <name evidence="1" type="ORF">FHU35_13179</name>
</gene>
<dbReference type="InterPro" id="IPR006379">
    <property type="entry name" value="HAD-SF_hydro_IIB"/>
</dbReference>
<dbReference type="SUPFAM" id="SSF56784">
    <property type="entry name" value="HAD-like"/>
    <property type="match status" value="1"/>
</dbReference>
<accession>A0A561U532</accession>
<proteinExistence type="predicted"/>
<evidence type="ECO:0008006" key="3">
    <source>
        <dbReference type="Google" id="ProtNLM"/>
    </source>
</evidence>
<keyword evidence="2" id="KW-1185">Reference proteome</keyword>
<dbReference type="PANTHER" id="PTHR10000">
    <property type="entry name" value="PHOSPHOSERINE PHOSPHATASE"/>
    <property type="match status" value="1"/>
</dbReference>
<dbReference type="NCBIfam" id="TIGR00099">
    <property type="entry name" value="Cof-subfamily"/>
    <property type="match status" value="1"/>
</dbReference>
<dbReference type="InterPro" id="IPR023214">
    <property type="entry name" value="HAD_sf"/>
</dbReference>
<dbReference type="Proteomes" id="UP000316184">
    <property type="component" value="Unassembled WGS sequence"/>
</dbReference>
<dbReference type="AlphaFoldDB" id="A0A561U532"/>
<dbReference type="InterPro" id="IPR000150">
    <property type="entry name" value="Cof"/>
</dbReference>
<sequence length="273" mass="28668">MVLVREPGLVASDVDGTLLGPMEEVSARTAATARRVAASGTPFVLVTGRPPRWMPRVVDALGVSGIAVCANGAVTYDTAADKVLSSHDIDPVTLHDVVGELRRELSGCAFAVERATTSARDDLREQFLAEADFHRNWSNTDIRVSPLDELTGKPAMKLLVMNPGLSSAELAAATGEIIGDQLKSTYSVETGLIELSAPGVDKASGLASVAAELGVARSEVIAFGDMPNDVPMLGWAGHGVAMRNAHPDALAAADEVTTTNAEDGVAQVLERWW</sequence>
<dbReference type="SFLD" id="SFLDG01140">
    <property type="entry name" value="C2.B:_Phosphomannomutase_and_P"/>
    <property type="match status" value="1"/>
</dbReference>
<evidence type="ECO:0000313" key="1">
    <source>
        <dbReference type="EMBL" id="TWF94472.1"/>
    </source>
</evidence>
<dbReference type="GO" id="GO:0016791">
    <property type="term" value="F:phosphatase activity"/>
    <property type="evidence" value="ECO:0007669"/>
    <property type="project" value="TreeGrafter"/>
</dbReference>
<dbReference type="NCBIfam" id="TIGR01484">
    <property type="entry name" value="HAD-SF-IIB"/>
    <property type="match status" value="1"/>
</dbReference>
<dbReference type="GO" id="GO:0005829">
    <property type="term" value="C:cytosol"/>
    <property type="evidence" value="ECO:0007669"/>
    <property type="project" value="TreeGrafter"/>
</dbReference>
<reference evidence="1 2" key="1">
    <citation type="submission" date="2019-06" db="EMBL/GenBank/DDBJ databases">
        <title>Sequencing the genomes of 1000 actinobacteria strains.</title>
        <authorList>
            <person name="Klenk H.-P."/>
        </authorList>
    </citation>
    <scope>NUCLEOTIDE SEQUENCE [LARGE SCALE GENOMIC DNA]</scope>
    <source>
        <strain evidence="1 2">DSM 46699</strain>
    </source>
</reference>
<organism evidence="1 2">
    <name type="scientific">Saccharopolyspora dendranthemae</name>
    <dbReference type="NCBI Taxonomy" id="1181886"/>
    <lineage>
        <taxon>Bacteria</taxon>
        <taxon>Bacillati</taxon>
        <taxon>Actinomycetota</taxon>
        <taxon>Actinomycetes</taxon>
        <taxon>Pseudonocardiales</taxon>
        <taxon>Pseudonocardiaceae</taxon>
        <taxon>Saccharopolyspora</taxon>
    </lineage>
</organism>
<dbReference type="InterPro" id="IPR036412">
    <property type="entry name" value="HAD-like_sf"/>
</dbReference>
<dbReference type="SFLD" id="SFLDS00003">
    <property type="entry name" value="Haloacid_Dehalogenase"/>
    <property type="match status" value="1"/>
</dbReference>
<dbReference type="PANTHER" id="PTHR10000:SF8">
    <property type="entry name" value="HAD SUPERFAMILY HYDROLASE-LIKE, TYPE 3"/>
    <property type="match status" value="1"/>
</dbReference>